<proteinExistence type="inferred from homology"/>
<accession>A0ABW4YTH0</accession>
<dbReference type="RefSeq" id="WP_213352145.1">
    <property type="nucleotide sequence ID" value="NZ_JAHBGB010000019.1"/>
</dbReference>
<comment type="caution">
    <text evidence="7">The sequence shown here is derived from an EMBL/GenBank/DDBJ whole genome shotgun (WGS) entry which is preliminary data.</text>
</comment>
<dbReference type="EMBL" id="JBHUHD010000001">
    <property type="protein sequence ID" value="MFD2139488.1"/>
    <property type="molecule type" value="Genomic_DNA"/>
</dbReference>
<dbReference type="InterPro" id="IPR003439">
    <property type="entry name" value="ABC_transporter-like_ATP-bd"/>
</dbReference>
<dbReference type="CDD" id="cd03224">
    <property type="entry name" value="ABC_TM1139_LivF_branched"/>
    <property type="match status" value="1"/>
</dbReference>
<dbReference type="PROSITE" id="PS50893">
    <property type="entry name" value="ABC_TRANSPORTER_2"/>
    <property type="match status" value="1"/>
</dbReference>
<sequence>MTAPLLEIDGLEAWYGPAQALFGLSLTVGRGEAVALIGRNGAGKSTTLKAVMGLVRHRARRLSLGGADISGLPPHRVARRGVGYVPEDRRIFIDLTAEENLALARRPGRDGIDRWPPERLFALFPNLAELRGRRGDAMSGGEQQMLAVARALVGNPDLLLLDEPSEGVAPIIVEEMGAALRQLKADGLSLLLSEQNAALCEELCDRAYHIDQGALRWSGPMADARGIEDGTAE</sequence>
<dbReference type="Pfam" id="PF00005">
    <property type="entry name" value="ABC_tran"/>
    <property type="match status" value="1"/>
</dbReference>
<evidence type="ECO:0000313" key="7">
    <source>
        <dbReference type="EMBL" id="MFD2139488.1"/>
    </source>
</evidence>
<reference evidence="8" key="1">
    <citation type="journal article" date="2019" name="Int. J. Syst. Evol. Microbiol.">
        <title>The Global Catalogue of Microorganisms (GCM) 10K type strain sequencing project: providing services to taxonomists for standard genome sequencing and annotation.</title>
        <authorList>
            <consortium name="The Broad Institute Genomics Platform"/>
            <consortium name="The Broad Institute Genome Sequencing Center for Infectious Disease"/>
            <person name="Wu L."/>
            <person name="Ma J."/>
        </authorList>
    </citation>
    <scope>NUCLEOTIDE SEQUENCE [LARGE SCALE GENOMIC DNA]</scope>
    <source>
        <strain evidence="8">CCM 7435</strain>
    </source>
</reference>
<comment type="similarity">
    <text evidence="1">Belongs to the ABC transporter superfamily.</text>
</comment>
<dbReference type="SMART" id="SM00382">
    <property type="entry name" value="AAA"/>
    <property type="match status" value="1"/>
</dbReference>
<evidence type="ECO:0000259" key="6">
    <source>
        <dbReference type="PROSITE" id="PS50893"/>
    </source>
</evidence>
<evidence type="ECO:0000256" key="4">
    <source>
        <dbReference type="ARBA" id="ARBA00022840"/>
    </source>
</evidence>
<dbReference type="PANTHER" id="PTHR43820">
    <property type="entry name" value="HIGH-AFFINITY BRANCHED-CHAIN AMINO ACID TRANSPORT ATP-BINDING PROTEIN LIVF"/>
    <property type="match status" value="1"/>
</dbReference>
<keyword evidence="2" id="KW-0813">Transport</keyword>
<protein>
    <submittedName>
        <fullName evidence="7">ABC transporter ATP-binding protein</fullName>
    </submittedName>
</protein>
<name>A0ABW4YTH0_9HYPH</name>
<dbReference type="InterPro" id="IPR052156">
    <property type="entry name" value="BCAA_Transport_ATP-bd_LivF"/>
</dbReference>
<dbReference type="GO" id="GO:0005524">
    <property type="term" value="F:ATP binding"/>
    <property type="evidence" value="ECO:0007669"/>
    <property type="project" value="UniProtKB-KW"/>
</dbReference>
<evidence type="ECO:0000256" key="2">
    <source>
        <dbReference type="ARBA" id="ARBA00022448"/>
    </source>
</evidence>
<dbReference type="InterPro" id="IPR027417">
    <property type="entry name" value="P-loop_NTPase"/>
</dbReference>
<keyword evidence="3" id="KW-0547">Nucleotide-binding</keyword>
<keyword evidence="4 7" id="KW-0067">ATP-binding</keyword>
<evidence type="ECO:0000256" key="3">
    <source>
        <dbReference type="ARBA" id="ARBA00022741"/>
    </source>
</evidence>
<dbReference type="PANTHER" id="PTHR43820:SF2">
    <property type="entry name" value="ABC TRANSPORTER ATP-BINDING PROTEIN"/>
    <property type="match status" value="1"/>
</dbReference>
<keyword evidence="8" id="KW-1185">Reference proteome</keyword>
<organism evidence="7 8">
    <name type="scientific">Ancylobacter oerskovii</name>
    <dbReference type="NCBI Taxonomy" id="459519"/>
    <lineage>
        <taxon>Bacteria</taxon>
        <taxon>Pseudomonadati</taxon>
        <taxon>Pseudomonadota</taxon>
        <taxon>Alphaproteobacteria</taxon>
        <taxon>Hyphomicrobiales</taxon>
        <taxon>Xanthobacteraceae</taxon>
        <taxon>Ancylobacter</taxon>
    </lineage>
</organism>
<dbReference type="Gene3D" id="3.40.50.300">
    <property type="entry name" value="P-loop containing nucleotide triphosphate hydrolases"/>
    <property type="match status" value="1"/>
</dbReference>
<dbReference type="PROSITE" id="PS00211">
    <property type="entry name" value="ABC_TRANSPORTER_1"/>
    <property type="match status" value="1"/>
</dbReference>
<evidence type="ECO:0000256" key="5">
    <source>
        <dbReference type="ARBA" id="ARBA00022970"/>
    </source>
</evidence>
<feature type="domain" description="ABC transporter" evidence="6">
    <location>
        <begin position="6"/>
        <end position="232"/>
    </location>
</feature>
<evidence type="ECO:0000313" key="8">
    <source>
        <dbReference type="Proteomes" id="UP001597299"/>
    </source>
</evidence>
<dbReference type="Proteomes" id="UP001597299">
    <property type="component" value="Unassembled WGS sequence"/>
</dbReference>
<evidence type="ECO:0000256" key="1">
    <source>
        <dbReference type="ARBA" id="ARBA00005417"/>
    </source>
</evidence>
<gene>
    <name evidence="7" type="ORF">ACFSNC_03665</name>
</gene>
<keyword evidence="5" id="KW-0029">Amino-acid transport</keyword>
<dbReference type="InterPro" id="IPR017871">
    <property type="entry name" value="ABC_transporter-like_CS"/>
</dbReference>
<dbReference type="InterPro" id="IPR003593">
    <property type="entry name" value="AAA+_ATPase"/>
</dbReference>
<dbReference type="SUPFAM" id="SSF52540">
    <property type="entry name" value="P-loop containing nucleoside triphosphate hydrolases"/>
    <property type="match status" value="1"/>
</dbReference>